<evidence type="ECO:0000256" key="4">
    <source>
        <dbReference type="SAM" id="MobiDB-lite"/>
    </source>
</evidence>
<name>A0ABS1TY62_9PROT</name>
<protein>
    <submittedName>
        <fullName evidence="6">ABC transporter substrate-binding protein</fullName>
    </submittedName>
</protein>
<evidence type="ECO:0000256" key="2">
    <source>
        <dbReference type="ARBA" id="ARBA00022729"/>
    </source>
</evidence>
<dbReference type="InterPro" id="IPR028081">
    <property type="entry name" value="Leu-bd"/>
</dbReference>
<organism evidence="6 7">
    <name type="scientific">Belnapia arida</name>
    <dbReference type="NCBI Taxonomy" id="2804533"/>
    <lineage>
        <taxon>Bacteria</taxon>
        <taxon>Pseudomonadati</taxon>
        <taxon>Pseudomonadota</taxon>
        <taxon>Alphaproteobacteria</taxon>
        <taxon>Acetobacterales</taxon>
        <taxon>Roseomonadaceae</taxon>
        <taxon>Belnapia</taxon>
    </lineage>
</organism>
<dbReference type="SUPFAM" id="SSF53822">
    <property type="entry name" value="Periplasmic binding protein-like I"/>
    <property type="match status" value="1"/>
</dbReference>
<feature type="region of interest" description="Disordered" evidence="4">
    <location>
        <begin position="28"/>
        <end position="50"/>
    </location>
</feature>
<accession>A0ABS1TY62</accession>
<dbReference type="Proteomes" id="UP000660885">
    <property type="component" value="Unassembled WGS sequence"/>
</dbReference>
<keyword evidence="2" id="KW-0732">Signal</keyword>
<evidence type="ECO:0000256" key="1">
    <source>
        <dbReference type="ARBA" id="ARBA00010062"/>
    </source>
</evidence>
<keyword evidence="3" id="KW-0813">Transport</keyword>
<dbReference type="InterPro" id="IPR051010">
    <property type="entry name" value="BCAA_transport"/>
</dbReference>
<evidence type="ECO:0000313" key="7">
    <source>
        <dbReference type="Proteomes" id="UP000660885"/>
    </source>
</evidence>
<dbReference type="CDD" id="cd06340">
    <property type="entry name" value="PBP1_ABC_ligand_binding-like"/>
    <property type="match status" value="1"/>
</dbReference>
<dbReference type="EMBL" id="JAETWB010000001">
    <property type="protein sequence ID" value="MBL6077367.1"/>
    <property type="molecule type" value="Genomic_DNA"/>
</dbReference>
<reference evidence="6 7" key="1">
    <citation type="submission" date="2021-01" db="EMBL/GenBank/DDBJ databases">
        <title>Belnapia mucosa sp. nov. and Belnapia arida sp. nov., isolated from the Tabernas Desert (Almeria, Spain).</title>
        <authorList>
            <person name="Molina-Menor E."/>
            <person name="Vidal-Verdu A."/>
            <person name="Calonge A."/>
            <person name="Satari L."/>
            <person name="Pereto J."/>
            <person name="Porcar M."/>
        </authorList>
    </citation>
    <scope>NUCLEOTIDE SEQUENCE [LARGE SCALE GENOMIC DNA]</scope>
    <source>
        <strain evidence="6 7">T18</strain>
    </source>
</reference>
<keyword evidence="3" id="KW-0029">Amino-acid transport</keyword>
<keyword evidence="7" id="KW-1185">Reference proteome</keyword>
<gene>
    <name evidence="6" type="ORF">JMJ56_05060</name>
</gene>
<dbReference type="Pfam" id="PF13458">
    <property type="entry name" value="Peripla_BP_6"/>
    <property type="match status" value="1"/>
</dbReference>
<comment type="caution">
    <text evidence="6">The sequence shown here is derived from an EMBL/GenBank/DDBJ whole genome shotgun (WGS) entry which is preliminary data.</text>
</comment>
<evidence type="ECO:0000256" key="3">
    <source>
        <dbReference type="ARBA" id="ARBA00022970"/>
    </source>
</evidence>
<evidence type="ECO:0000313" key="6">
    <source>
        <dbReference type="EMBL" id="MBL6077367.1"/>
    </source>
</evidence>
<proteinExistence type="inferred from homology"/>
<dbReference type="PANTHER" id="PTHR30483">
    <property type="entry name" value="LEUCINE-SPECIFIC-BINDING PROTEIN"/>
    <property type="match status" value="1"/>
</dbReference>
<dbReference type="Gene3D" id="3.40.50.2300">
    <property type="match status" value="2"/>
</dbReference>
<dbReference type="PANTHER" id="PTHR30483:SF37">
    <property type="entry name" value="ABC TRANSPORTER SUBSTRATE-BINDING PROTEIN"/>
    <property type="match status" value="1"/>
</dbReference>
<sequence length="465" mass="49143">MTVIDGGSGAMAVSPGVAGRFRARAHRVKPGGLARTGGHAMNPPPRIRRGRMPMSRIARRPLLGGIAALAAPRLAGAQGTAPANELRLGALFPFSGSLALLGDESFRGLELAAEERNAVGGLLARPIRLVKGDAAGADQAVAELRRLQGTERVAAAFGTYASPLGFAASQAAELQGFPFFELGAIADPITERGFRMLFRLCPRASDFARDSVAVIPEMLATAWSTPAEVLRIAILHEEGLYGQAVSGAQEAQLKARGLNLVERIGYAARSVDLSSLLQRLRAVGADVVLHTGYQNDIVLFYRGMKEAGWKPRMVIGAGAGYSMTDTARSVGPEFDGTLDVDFPQIAVNEAAAPGVQGFVELYKRRYGSDPRSGHSLANYVGARLVLDAMQRAAALDRDKLRATLLATDVAEGSTPNGWGARFDEKGQNLRARPLLAQWQAGRLVTVAPAEAAVAVLRPVMGAIPP</sequence>
<evidence type="ECO:0000259" key="5">
    <source>
        <dbReference type="Pfam" id="PF13458"/>
    </source>
</evidence>
<dbReference type="InterPro" id="IPR028082">
    <property type="entry name" value="Peripla_BP_I"/>
</dbReference>
<feature type="domain" description="Leucine-binding protein" evidence="5">
    <location>
        <begin position="86"/>
        <end position="430"/>
    </location>
</feature>
<comment type="similarity">
    <text evidence="1">Belongs to the leucine-binding protein family.</text>
</comment>